<reference evidence="3 4" key="1">
    <citation type="submission" date="2018-10" db="EMBL/GenBank/DDBJ databases">
        <title>Sequencing the genomes of 1000 actinobacteria strains.</title>
        <authorList>
            <person name="Klenk H.-P."/>
        </authorList>
    </citation>
    <scope>NUCLEOTIDE SEQUENCE [LARGE SCALE GENOMIC DNA]</scope>
    <source>
        <strain evidence="3 4">DSM 17894</strain>
    </source>
</reference>
<dbReference type="InterPro" id="IPR036388">
    <property type="entry name" value="WH-like_DNA-bd_sf"/>
</dbReference>
<organism evidence="3 4">
    <name type="scientific">Frondihabitans australicus</name>
    <dbReference type="NCBI Taxonomy" id="386892"/>
    <lineage>
        <taxon>Bacteria</taxon>
        <taxon>Bacillati</taxon>
        <taxon>Actinomycetota</taxon>
        <taxon>Actinomycetes</taxon>
        <taxon>Micrococcales</taxon>
        <taxon>Microbacteriaceae</taxon>
        <taxon>Frondihabitans</taxon>
    </lineage>
</organism>
<dbReference type="PANTHER" id="PTHR47691">
    <property type="entry name" value="REGULATOR-RELATED"/>
    <property type="match status" value="1"/>
</dbReference>
<evidence type="ECO:0000256" key="1">
    <source>
        <dbReference type="SAM" id="MobiDB-lite"/>
    </source>
</evidence>
<gene>
    <name evidence="3" type="ORF">C8E83_1172</name>
</gene>
<keyword evidence="4" id="KW-1185">Reference proteome</keyword>
<evidence type="ECO:0000313" key="4">
    <source>
        <dbReference type="Proteomes" id="UP000280008"/>
    </source>
</evidence>
<protein>
    <submittedName>
        <fullName evidence="3">Putative ATPase</fullName>
    </submittedName>
</protein>
<dbReference type="OrthoDB" id="9812579at2"/>
<dbReference type="AlphaFoldDB" id="A0A495IG72"/>
<dbReference type="SMART" id="SM01043">
    <property type="entry name" value="BTAD"/>
    <property type="match status" value="1"/>
</dbReference>
<accession>A0A495IG72</accession>
<feature type="domain" description="Bacterial transcriptional activator" evidence="2">
    <location>
        <begin position="103"/>
        <end position="247"/>
    </location>
</feature>
<dbReference type="EMBL" id="RBKS01000001">
    <property type="protein sequence ID" value="RKR74066.1"/>
    <property type="molecule type" value="Genomic_DNA"/>
</dbReference>
<name>A0A495IG72_9MICO</name>
<dbReference type="InterPro" id="IPR011990">
    <property type="entry name" value="TPR-like_helical_dom_sf"/>
</dbReference>
<dbReference type="InterPro" id="IPR027417">
    <property type="entry name" value="P-loop_NTPase"/>
</dbReference>
<dbReference type="SUPFAM" id="SSF48452">
    <property type="entry name" value="TPR-like"/>
    <property type="match status" value="2"/>
</dbReference>
<dbReference type="Gene3D" id="1.25.40.10">
    <property type="entry name" value="Tetratricopeptide repeat domain"/>
    <property type="match status" value="2"/>
</dbReference>
<evidence type="ECO:0000259" key="2">
    <source>
        <dbReference type="SMART" id="SM01043"/>
    </source>
</evidence>
<dbReference type="Gene3D" id="1.10.10.10">
    <property type="entry name" value="Winged helix-like DNA-binding domain superfamily/Winged helix DNA-binding domain"/>
    <property type="match status" value="1"/>
</dbReference>
<feature type="region of interest" description="Disordered" evidence="1">
    <location>
        <begin position="249"/>
        <end position="278"/>
    </location>
</feature>
<proteinExistence type="predicted"/>
<dbReference type="Gene3D" id="3.40.50.300">
    <property type="entry name" value="P-loop containing nucleotide triphosphate hydrolases"/>
    <property type="match status" value="1"/>
</dbReference>
<dbReference type="PANTHER" id="PTHR47691:SF3">
    <property type="entry name" value="HTH-TYPE TRANSCRIPTIONAL REGULATOR RV0890C-RELATED"/>
    <property type="match status" value="1"/>
</dbReference>
<dbReference type="Pfam" id="PF03704">
    <property type="entry name" value="BTAD"/>
    <property type="match status" value="1"/>
</dbReference>
<dbReference type="Pfam" id="PF13401">
    <property type="entry name" value="AAA_22"/>
    <property type="match status" value="1"/>
</dbReference>
<evidence type="ECO:0000313" key="3">
    <source>
        <dbReference type="EMBL" id="RKR74066.1"/>
    </source>
</evidence>
<sequence length="1101" mass="116073">MSTEVASRVTLAVLGRVRLRAASGDELTEPAGALSKALLVSLALAGSDGVSSARLVDEVWGDTPPGAPRAALQTLVSRTRQSGAAGVIESTPVGYRLGDGVVTDLAVARALLAQATDAADPGEALAACIEALAFWSSSVPGDDLPSGELGDELTAESARLEAALLLASARFRLATGDPGGALADVERLPAGAPMPGDDVLEVRMRALGATGRRAEALRAFAEHREALADELGIDPSARLLRLNTELLRDEPEAEASTSTSPPARRAAPVGRVSGLRRSPNRLLGRDADARAIAERLENGRALTILGAGGLGKTRLATEVGQRLHDADPSLSVAMVELGSVRSADDVPAAIADALGIRDLTVSRLPLGDLPQVRGDVRERILGALDSGPTLLIVDNCEHVVDAAAAWVADLLASAHDLTVLATSRSPLAIAAEHVYPLEPLQAAGAAADLFEDRARQARPGALLPRDVVERLCLRLDGLPLAIELAAARVRSMPVEEIERRLGNRFALLTTGDRSAPERHRTLTAVIDWSWNLLGPSEQRLLRRLAPLPGGFGAEVAARVEECGTEASAGTGSAIDDLDGLVAQSLVSVTDDARTGDLRYRMLETVREFGLERLREAGEGDLVREAITTWARDFATEALSQLTGTQQVRAIATVASEQDNLVAVLRQAAADGLTDVVVVVFAALGYQWTLRGVHEEVGEFARVAVRALLAHPPSAESRDAAMLALSLSGSLTFFGDRRTGLVALGLLRRIRRDGPANDPLVEMTSRLFMAAAFDLPSLKGVLADGIASPNPAVEQLAALVSAQVRENDGDVEQSMELSLRGYELAVAADHVWGRATAAGQIAELHMQRGRPADALEWSRRSRTGLSAVGATADVNRAEWLSGLALVQLGRVDEAREIFTRFSDVDQVDQVTDGEDLTMVSRAGLAEVALADGRIDDGIAAYDASAEALRRGELFSPWRELVAAAALTARVTNGRAAHPDTGRLANRIRVRLLAGDRIPGLFQDVPILGSCVFALGLWLRAVSDDAARRDLGLRLIALGRRTGARQDLGVLVHESHLARITDPGDTAALTRYDDEAAALAPGGALAAAVALLDDRTLRTVAGL</sequence>
<dbReference type="Proteomes" id="UP000280008">
    <property type="component" value="Unassembled WGS sequence"/>
</dbReference>
<dbReference type="InterPro" id="IPR049945">
    <property type="entry name" value="AAA_22"/>
</dbReference>
<dbReference type="InterPro" id="IPR005158">
    <property type="entry name" value="BTAD"/>
</dbReference>
<dbReference type="SUPFAM" id="SSF52540">
    <property type="entry name" value="P-loop containing nucleoside triphosphate hydrolases"/>
    <property type="match status" value="1"/>
</dbReference>
<dbReference type="RefSeq" id="WP_121368849.1">
    <property type="nucleotide sequence ID" value="NZ_RBKS01000001.1"/>
</dbReference>
<dbReference type="GO" id="GO:0016887">
    <property type="term" value="F:ATP hydrolysis activity"/>
    <property type="evidence" value="ECO:0007669"/>
    <property type="project" value="InterPro"/>
</dbReference>
<comment type="caution">
    <text evidence="3">The sequence shown here is derived from an EMBL/GenBank/DDBJ whole genome shotgun (WGS) entry which is preliminary data.</text>
</comment>